<accession>A0ABY4VXW1</accession>
<sequence>MGSQAVFKQRINKGGKRVAKEGGKMDINEATNERRALIKARSLNSFYGMCGILILNLGSVASARAEEATDNPVAIKLVKPLAIEEISLLSFGWLVIDTSLTTHTTVDFSGDSRYPDGYLLAPSVSSFGSPQLGVFKITGSPDEAVTVTMTKGGDLNDEDRNTLTVIGIVPSRDNGSTLDSDGELFVKSGIIFSHSPLQPPGIYRGTYTVTVVYP</sequence>
<gene>
    <name evidence="1" type="ORF">NBZ79_11235</name>
</gene>
<name>A0ABY4VXW1_9PROT</name>
<protein>
    <submittedName>
        <fullName evidence="1">DUF4402 domain-containing protein</fullName>
    </submittedName>
</protein>
<reference evidence="1" key="1">
    <citation type="submission" date="2022-06" db="EMBL/GenBank/DDBJ databases">
        <title>Sneathiella actinostolidae sp. nov., isolated from a sea anemonein the Western Pacific Ocean.</title>
        <authorList>
            <person name="Wei M.J."/>
        </authorList>
    </citation>
    <scope>NUCLEOTIDE SEQUENCE</scope>
    <source>
        <strain evidence="1">PHK-P5</strain>
    </source>
</reference>
<dbReference type="EMBL" id="CP098747">
    <property type="protein sequence ID" value="USG59750.1"/>
    <property type="molecule type" value="Genomic_DNA"/>
</dbReference>
<organism evidence="1 2">
    <name type="scientific">Sneathiella marina</name>
    <dbReference type="NCBI Taxonomy" id="2950108"/>
    <lineage>
        <taxon>Bacteria</taxon>
        <taxon>Pseudomonadati</taxon>
        <taxon>Pseudomonadota</taxon>
        <taxon>Alphaproteobacteria</taxon>
        <taxon>Sneathiellales</taxon>
        <taxon>Sneathiellaceae</taxon>
        <taxon>Sneathiella</taxon>
    </lineage>
</organism>
<dbReference type="Pfam" id="PF14352">
    <property type="entry name" value="DUF4402"/>
    <property type="match status" value="1"/>
</dbReference>
<dbReference type="RefSeq" id="WP_251932520.1">
    <property type="nucleotide sequence ID" value="NZ_CP098747.1"/>
</dbReference>
<dbReference type="InterPro" id="IPR025514">
    <property type="entry name" value="DUF4402"/>
</dbReference>
<evidence type="ECO:0000313" key="1">
    <source>
        <dbReference type="EMBL" id="USG59750.1"/>
    </source>
</evidence>
<dbReference type="Proteomes" id="UP001056291">
    <property type="component" value="Chromosome"/>
</dbReference>
<proteinExistence type="predicted"/>
<keyword evidence="2" id="KW-1185">Reference proteome</keyword>
<evidence type="ECO:0000313" key="2">
    <source>
        <dbReference type="Proteomes" id="UP001056291"/>
    </source>
</evidence>